<organism evidence="1 2">
    <name type="scientific">Aromatoleum petrolei</name>
    <dbReference type="NCBI Taxonomy" id="76116"/>
    <lineage>
        <taxon>Bacteria</taxon>
        <taxon>Pseudomonadati</taxon>
        <taxon>Pseudomonadota</taxon>
        <taxon>Betaproteobacteria</taxon>
        <taxon>Rhodocyclales</taxon>
        <taxon>Rhodocyclaceae</taxon>
        <taxon>Aromatoleum</taxon>
    </lineage>
</organism>
<comment type="caution">
    <text evidence="1">The sequence shown here is derived from an EMBL/GenBank/DDBJ whole genome shotgun (WGS) entry which is preliminary data.</text>
</comment>
<sequence>MIETLGNVQVRERIGFGADQGAQAGEYEKDPSTPCHVVHFTLAADLPIFETRPCKLQHVDR</sequence>
<reference evidence="1 2" key="1">
    <citation type="submission" date="2019-12" db="EMBL/GenBank/DDBJ databases">
        <title>Comparative genomics gives insights into the taxonomy of the Azoarcus-Aromatoleum group and reveals separate origins of nif in the plant-associated Azoarcus and non-plant-associated Aromatoleum sub-groups.</title>
        <authorList>
            <person name="Lafos M."/>
            <person name="Maluk M."/>
            <person name="Batista M."/>
            <person name="Junghare M."/>
            <person name="Carmona M."/>
            <person name="Faoro H."/>
            <person name="Cruz L.M."/>
            <person name="Battistoni F."/>
            <person name="De Souza E."/>
            <person name="Pedrosa F."/>
            <person name="Chen W.-M."/>
            <person name="Poole P.S."/>
            <person name="Dixon R.A."/>
            <person name="James E.K."/>
        </authorList>
    </citation>
    <scope>NUCLEOTIDE SEQUENCE [LARGE SCALE GENOMIC DNA]</scope>
    <source>
        <strain evidence="1 2">ToN1</strain>
    </source>
</reference>
<protein>
    <submittedName>
        <fullName evidence="1">Uncharacterized protein</fullName>
    </submittedName>
</protein>
<accession>A0ABX1MK62</accession>
<dbReference type="RefSeq" id="WP_169205544.1">
    <property type="nucleotide sequence ID" value="NZ_CP059560.1"/>
</dbReference>
<evidence type="ECO:0000313" key="1">
    <source>
        <dbReference type="EMBL" id="NMF88113.1"/>
    </source>
</evidence>
<proteinExistence type="predicted"/>
<dbReference type="EMBL" id="WTVR01000009">
    <property type="protein sequence ID" value="NMF88113.1"/>
    <property type="molecule type" value="Genomic_DNA"/>
</dbReference>
<evidence type="ECO:0000313" key="2">
    <source>
        <dbReference type="Proteomes" id="UP000652074"/>
    </source>
</evidence>
<name>A0ABX1MK62_9RHOO</name>
<keyword evidence="2" id="KW-1185">Reference proteome</keyword>
<gene>
    <name evidence="1" type="ORF">GPA26_06415</name>
</gene>
<dbReference type="Proteomes" id="UP000652074">
    <property type="component" value="Unassembled WGS sequence"/>
</dbReference>